<sequence>MSVDPGRIHFSSTHKPKPDPECGRCGDAESYHRIGGQCDFANAAGGWCACPKFQRKRNASRASTRRQAKSVERDWAEALGGRRVPAGVAAQQRQGDADVVSPNRILQVKHRAVPGWFNDGWDQANQAKTGTGKRALLCITTKGQSVARHYVVEERSEWLKWNGRDDYEE</sequence>
<dbReference type="AlphaFoldDB" id="A0A0F9LQV0"/>
<evidence type="ECO:0000256" key="1">
    <source>
        <dbReference type="SAM" id="MobiDB-lite"/>
    </source>
</evidence>
<accession>A0A0F9LQV0</accession>
<reference evidence="2" key="1">
    <citation type="journal article" date="2015" name="Nature">
        <title>Complex archaea that bridge the gap between prokaryotes and eukaryotes.</title>
        <authorList>
            <person name="Spang A."/>
            <person name="Saw J.H."/>
            <person name="Jorgensen S.L."/>
            <person name="Zaremba-Niedzwiedzka K."/>
            <person name="Martijn J."/>
            <person name="Lind A.E."/>
            <person name="van Eijk R."/>
            <person name="Schleper C."/>
            <person name="Guy L."/>
            <person name="Ettema T.J."/>
        </authorList>
    </citation>
    <scope>NUCLEOTIDE SEQUENCE</scope>
</reference>
<name>A0A0F9LQV0_9ZZZZ</name>
<comment type="caution">
    <text evidence="2">The sequence shown here is derived from an EMBL/GenBank/DDBJ whole genome shotgun (WGS) entry which is preliminary data.</text>
</comment>
<protein>
    <submittedName>
        <fullName evidence="2">Uncharacterized protein</fullName>
    </submittedName>
</protein>
<gene>
    <name evidence="2" type="ORF">LCGC14_1167830</name>
</gene>
<evidence type="ECO:0000313" key="2">
    <source>
        <dbReference type="EMBL" id="KKM97459.1"/>
    </source>
</evidence>
<dbReference type="EMBL" id="LAZR01005745">
    <property type="protein sequence ID" value="KKM97459.1"/>
    <property type="molecule type" value="Genomic_DNA"/>
</dbReference>
<proteinExistence type="predicted"/>
<organism evidence="2">
    <name type="scientific">marine sediment metagenome</name>
    <dbReference type="NCBI Taxonomy" id="412755"/>
    <lineage>
        <taxon>unclassified sequences</taxon>
        <taxon>metagenomes</taxon>
        <taxon>ecological metagenomes</taxon>
    </lineage>
</organism>
<feature type="region of interest" description="Disordered" evidence="1">
    <location>
        <begin position="1"/>
        <end position="23"/>
    </location>
</feature>